<proteinExistence type="predicted"/>
<dbReference type="RefSeq" id="WP_062927944.1">
    <property type="nucleotide sequence ID" value="NZ_CP015098.1"/>
</dbReference>
<keyword evidence="4" id="KW-1185">Reference proteome</keyword>
<dbReference type="STRING" id="1783515.A4E84_20305"/>
<dbReference type="KEGG" id="stsi:A4E84_20305"/>
<feature type="region of interest" description="Disordered" evidence="1">
    <location>
        <begin position="1"/>
        <end position="25"/>
    </location>
</feature>
<evidence type="ECO:0000256" key="1">
    <source>
        <dbReference type="SAM" id="MobiDB-lite"/>
    </source>
</evidence>
<feature type="transmembrane region" description="Helical" evidence="2">
    <location>
        <begin position="42"/>
        <end position="67"/>
    </location>
</feature>
<evidence type="ECO:0000256" key="2">
    <source>
        <dbReference type="SAM" id="Phobius"/>
    </source>
</evidence>
<organism evidence="3 4">
    <name type="scientific">Streptomyces qaidamensis</name>
    <dbReference type="NCBI Taxonomy" id="1783515"/>
    <lineage>
        <taxon>Bacteria</taxon>
        <taxon>Bacillati</taxon>
        <taxon>Actinomycetota</taxon>
        <taxon>Actinomycetes</taxon>
        <taxon>Kitasatosporales</taxon>
        <taxon>Streptomycetaceae</taxon>
        <taxon>Streptomyces</taxon>
        <taxon>Streptomyces aurantiacus group</taxon>
    </lineage>
</organism>
<dbReference type="EMBL" id="CP015098">
    <property type="protein sequence ID" value="AMW11629.1"/>
    <property type="molecule type" value="Genomic_DNA"/>
</dbReference>
<accession>A0A143C3F2</accession>
<feature type="region of interest" description="Disordered" evidence="1">
    <location>
        <begin position="137"/>
        <end position="169"/>
    </location>
</feature>
<evidence type="ECO:0000313" key="4">
    <source>
        <dbReference type="Proteomes" id="UP000076096"/>
    </source>
</evidence>
<evidence type="ECO:0000313" key="3">
    <source>
        <dbReference type="EMBL" id="AMW11629.1"/>
    </source>
</evidence>
<sequence length="221" mass="23423">MSTAQPEPQASEAGEQPTKEAVEPGERAERIARLVLTLVAGLALWGVLAAFPYVAYVVVGVLATLGWQRSRAALRGRRSSEGETAEDAPPPDVGAALRRLVGDDNGVLLTRLRDDLKLPDTRAVKALLKAEGIPWKAGRTREGNGPSVRREAIPPAPSPPAAAPHGDGCCCRSGDNANSNNAPEGEPREGFRVVRIGTDGRIVYDLSDTHLHHPVDGRGRG</sequence>
<gene>
    <name evidence="3" type="ORF">A4E84_20305</name>
</gene>
<name>A0A143C3F2_9ACTN</name>
<dbReference type="Proteomes" id="UP000076096">
    <property type="component" value="Chromosome"/>
</dbReference>
<keyword evidence="2" id="KW-1133">Transmembrane helix</keyword>
<dbReference type="AlphaFoldDB" id="A0A143C3F2"/>
<keyword evidence="2" id="KW-0472">Membrane</keyword>
<reference evidence="4" key="1">
    <citation type="submission" date="2016-04" db="EMBL/GenBank/DDBJ databases">
        <authorList>
            <person name="Zhang B."/>
        </authorList>
    </citation>
    <scope>NUCLEOTIDE SEQUENCE [LARGE SCALE GENOMIC DNA]</scope>
    <source>
        <strain evidence="4">S10</strain>
    </source>
</reference>
<protein>
    <submittedName>
        <fullName evidence="3">Uncharacterized protein</fullName>
    </submittedName>
</protein>
<keyword evidence="2" id="KW-0812">Transmembrane</keyword>